<dbReference type="InParanoid" id="G2YLG7"/>
<evidence type="ECO:0000313" key="1">
    <source>
        <dbReference type="EMBL" id="CCD52465.1"/>
    </source>
</evidence>
<sequence length="33" mass="3847">MSSVTIQKTPPKQYKKIEGFIPVLHETLPFKYP</sequence>
<dbReference type="AlphaFoldDB" id="G2YLG7"/>
<protein>
    <submittedName>
        <fullName evidence="1">Uncharacterized protein</fullName>
    </submittedName>
</protein>
<dbReference type="EMBL" id="FQ790343">
    <property type="protein sequence ID" value="CCD52465.1"/>
    <property type="molecule type" value="Genomic_DNA"/>
</dbReference>
<accession>G2YLG7</accession>
<dbReference type="HOGENOM" id="CLU_3384680_0_0_1"/>
<reference evidence="2" key="1">
    <citation type="journal article" date="2011" name="PLoS Genet.">
        <title>Genomic analysis of the necrotrophic fungal pathogens Sclerotinia sclerotiorum and Botrytis cinerea.</title>
        <authorList>
            <person name="Amselem J."/>
            <person name="Cuomo C.A."/>
            <person name="van Kan J.A."/>
            <person name="Viaud M."/>
            <person name="Benito E.P."/>
            <person name="Couloux A."/>
            <person name="Coutinho P.M."/>
            <person name="de Vries R.P."/>
            <person name="Dyer P.S."/>
            <person name="Fillinger S."/>
            <person name="Fournier E."/>
            <person name="Gout L."/>
            <person name="Hahn M."/>
            <person name="Kohn L."/>
            <person name="Lapalu N."/>
            <person name="Plummer K.M."/>
            <person name="Pradier J.M."/>
            <person name="Quevillon E."/>
            <person name="Sharon A."/>
            <person name="Simon A."/>
            <person name="ten Have A."/>
            <person name="Tudzynski B."/>
            <person name="Tudzynski P."/>
            <person name="Wincker P."/>
            <person name="Andrew M."/>
            <person name="Anthouard V."/>
            <person name="Beever R.E."/>
            <person name="Beffa R."/>
            <person name="Benoit I."/>
            <person name="Bouzid O."/>
            <person name="Brault B."/>
            <person name="Chen Z."/>
            <person name="Choquer M."/>
            <person name="Collemare J."/>
            <person name="Cotton P."/>
            <person name="Danchin E.G."/>
            <person name="Da Silva C."/>
            <person name="Gautier A."/>
            <person name="Giraud C."/>
            <person name="Giraud T."/>
            <person name="Gonzalez C."/>
            <person name="Grossetete S."/>
            <person name="Guldener U."/>
            <person name="Henrissat B."/>
            <person name="Howlett B.J."/>
            <person name="Kodira C."/>
            <person name="Kretschmer M."/>
            <person name="Lappartient A."/>
            <person name="Leroch M."/>
            <person name="Levis C."/>
            <person name="Mauceli E."/>
            <person name="Neuveglise C."/>
            <person name="Oeser B."/>
            <person name="Pearson M."/>
            <person name="Poulain J."/>
            <person name="Poussereau N."/>
            <person name="Quesneville H."/>
            <person name="Rascle C."/>
            <person name="Schumacher J."/>
            <person name="Segurens B."/>
            <person name="Sexton A."/>
            <person name="Silva E."/>
            <person name="Sirven C."/>
            <person name="Soanes D.M."/>
            <person name="Talbot N.J."/>
            <person name="Templeton M."/>
            <person name="Yandava C."/>
            <person name="Yarden O."/>
            <person name="Zeng Q."/>
            <person name="Rollins J.A."/>
            <person name="Lebrun M.H."/>
            <person name="Dickman M."/>
        </authorList>
    </citation>
    <scope>NUCLEOTIDE SEQUENCE [LARGE SCALE GENOMIC DNA]</scope>
    <source>
        <strain evidence="2">T4</strain>
    </source>
</reference>
<organism evidence="1 2">
    <name type="scientific">Botryotinia fuckeliana (strain T4)</name>
    <name type="common">Noble rot fungus</name>
    <name type="synonym">Botrytis cinerea</name>
    <dbReference type="NCBI Taxonomy" id="999810"/>
    <lineage>
        <taxon>Eukaryota</taxon>
        <taxon>Fungi</taxon>
        <taxon>Dikarya</taxon>
        <taxon>Ascomycota</taxon>
        <taxon>Pezizomycotina</taxon>
        <taxon>Leotiomycetes</taxon>
        <taxon>Helotiales</taxon>
        <taxon>Sclerotiniaceae</taxon>
        <taxon>Botrytis</taxon>
    </lineage>
</organism>
<evidence type="ECO:0000313" key="2">
    <source>
        <dbReference type="Proteomes" id="UP000008177"/>
    </source>
</evidence>
<name>G2YLG7_BOTF4</name>
<proteinExistence type="predicted"/>
<dbReference type="Proteomes" id="UP000008177">
    <property type="component" value="Unplaced contigs"/>
</dbReference>
<gene>
    <name evidence="1" type="ORF">BofuT4_uP077580.1</name>
</gene>